<protein>
    <submittedName>
        <fullName evidence="1">Uncharacterized protein</fullName>
    </submittedName>
</protein>
<accession>A0A3P6E6P4</accession>
<feature type="non-terminal residue" evidence="1">
    <location>
        <position position="163"/>
    </location>
</feature>
<name>A0A3P6E6P4_BRAOL</name>
<gene>
    <name evidence="1" type="ORF">BOLC9T53565H</name>
</gene>
<dbReference type="EMBL" id="LR031875">
    <property type="protein sequence ID" value="VDD28242.1"/>
    <property type="molecule type" value="Genomic_DNA"/>
</dbReference>
<feature type="non-terminal residue" evidence="1">
    <location>
        <position position="1"/>
    </location>
</feature>
<evidence type="ECO:0000313" key="1">
    <source>
        <dbReference type="EMBL" id="VDD28242.1"/>
    </source>
</evidence>
<reference evidence="1" key="1">
    <citation type="submission" date="2018-11" db="EMBL/GenBank/DDBJ databases">
        <authorList>
            <consortium name="Genoscope - CEA"/>
            <person name="William W."/>
        </authorList>
    </citation>
    <scope>NUCLEOTIDE SEQUENCE</scope>
</reference>
<sequence>MCSLEQLPVLSVELIVVLFTGRRYTLNRKEEEEYVVNDHFEQPKDELAMERNVIHEQQEQTYTQVEGGKSKRDCQQQYVPREVIEVLEEAIPMPEEVDLVMVATRMGGMNLLIIPVETVTKGATTTAEEGGVVVEMAIHTTTTETLTSPLRLRFSAFGFCVRL</sequence>
<proteinExistence type="predicted"/>
<organism evidence="1">
    <name type="scientific">Brassica oleracea</name>
    <name type="common">Wild cabbage</name>
    <dbReference type="NCBI Taxonomy" id="3712"/>
    <lineage>
        <taxon>Eukaryota</taxon>
        <taxon>Viridiplantae</taxon>
        <taxon>Streptophyta</taxon>
        <taxon>Embryophyta</taxon>
        <taxon>Tracheophyta</taxon>
        <taxon>Spermatophyta</taxon>
        <taxon>Magnoliopsida</taxon>
        <taxon>eudicotyledons</taxon>
        <taxon>Gunneridae</taxon>
        <taxon>Pentapetalae</taxon>
        <taxon>rosids</taxon>
        <taxon>malvids</taxon>
        <taxon>Brassicales</taxon>
        <taxon>Brassicaceae</taxon>
        <taxon>Brassiceae</taxon>
        <taxon>Brassica</taxon>
    </lineage>
</organism>
<dbReference type="AlphaFoldDB" id="A0A3P6E6P4"/>